<evidence type="ECO:0000313" key="2">
    <source>
        <dbReference type="Proteomes" id="UP000824890"/>
    </source>
</evidence>
<accession>A0ABQ8A8E1</accession>
<reference evidence="1 2" key="1">
    <citation type="submission" date="2021-05" db="EMBL/GenBank/DDBJ databases">
        <title>Genome Assembly of Synthetic Allotetraploid Brassica napus Reveals Homoeologous Exchanges between Subgenomes.</title>
        <authorList>
            <person name="Davis J.T."/>
        </authorList>
    </citation>
    <scope>NUCLEOTIDE SEQUENCE [LARGE SCALE GENOMIC DNA]</scope>
    <source>
        <strain evidence="2">cv. Da-Ae</strain>
        <tissue evidence="1">Seedling</tissue>
    </source>
</reference>
<dbReference type="Proteomes" id="UP000824890">
    <property type="component" value="Unassembled WGS sequence"/>
</dbReference>
<proteinExistence type="predicted"/>
<organism evidence="1 2">
    <name type="scientific">Brassica napus</name>
    <name type="common">Rape</name>
    <dbReference type="NCBI Taxonomy" id="3708"/>
    <lineage>
        <taxon>Eukaryota</taxon>
        <taxon>Viridiplantae</taxon>
        <taxon>Streptophyta</taxon>
        <taxon>Embryophyta</taxon>
        <taxon>Tracheophyta</taxon>
        <taxon>Spermatophyta</taxon>
        <taxon>Magnoliopsida</taxon>
        <taxon>eudicotyledons</taxon>
        <taxon>Gunneridae</taxon>
        <taxon>Pentapetalae</taxon>
        <taxon>rosids</taxon>
        <taxon>malvids</taxon>
        <taxon>Brassicales</taxon>
        <taxon>Brassicaceae</taxon>
        <taxon>Brassiceae</taxon>
        <taxon>Brassica</taxon>
    </lineage>
</organism>
<evidence type="ECO:0000313" key="1">
    <source>
        <dbReference type="EMBL" id="KAH0888814.1"/>
    </source>
</evidence>
<comment type="caution">
    <text evidence="1">The sequence shown here is derived from an EMBL/GenBank/DDBJ whole genome shotgun (WGS) entry which is preliminary data.</text>
</comment>
<protein>
    <submittedName>
        <fullName evidence="1">Uncharacterized protein</fullName>
    </submittedName>
</protein>
<dbReference type="EMBL" id="JAGKQM010000013">
    <property type="protein sequence ID" value="KAH0888814.1"/>
    <property type="molecule type" value="Genomic_DNA"/>
</dbReference>
<name>A0ABQ8A8E1_BRANA</name>
<sequence length="149" mass="17333">MMLGFELLGYLETETNIRMNTYNMVKQEFLKKWITTLHMLDSFVGYPTNVRKDMIRLSLDTAIAAARSGATIWRLTRNRTTNKHVVRRILKKARNRSEKTYGVAQEASARKRTLDYIVYLRARVDVMPTIADVYLNSDTGDLPSDRRNK</sequence>
<keyword evidence="2" id="KW-1185">Reference proteome</keyword>
<gene>
    <name evidence="1" type="ORF">HID58_051243</name>
</gene>